<dbReference type="GO" id="GO:0005634">
    <property type="term" value="C:nucleus"/>
    <property type="evidence" value="ECO:0007669"/>
    <property type="project" value="UniProtKB-SubCell"/>
</dbReference>
<evidence type="ECO:0000259" key="6">
    <source>
        <dbReference type="PROSITE" id="PS50888"/>
    </source>
</evidence>
<accession>A0AAN8NMF2</accession>
<dbReference type="AlphaFoldDB" id="A0AAN8NMF2"/>
<feature type="domain" description="BHLH" evidence="6">
    <location>
        <begin position="32"/>
        <end position="72"/>
    </location>
</feature>
<comment type="caution">
    <text evidence="7">The sequence shown here is derived from an EMBL/GenBank/DDBJ whole genome shotgun (WGS) entry which is preliminary data.</text>
</comment>
<comment type="subcellular location">
    <subcellularLocation>
        <location evidence="1">Nucleus</location>
    </subcellularLocation>
</comment>
<keyword evidence="4" id="KW-0804">Transcription</keyword>
<dbReference type="InterPro" id="IPR011598">
    <property type="entry name" value="bHLH_dom"/>
</dbReference>
<dbReference type="PANTHER" id="PTHR15741">
    <property type="entry name" value="BASIC HELIX-LOOP-HELIX ZIP TRANSCRIPTION FACTOR"/>
    <property type="match status" value="1"/>
</dbReference>
<dbReference type="GO" id="GO:0046983">
    <property type="term" value="F:protein dimerization activity"/>
    <property type="evidence" value="ECO:0007669"/>
    <property type="project" value="InterPro"/>
</dbReference>
<dbReference type="PROSITE" id="PS50888">
    <property type="entry name" value="BHLH"/>
    <property type="match status" value="1"/>
</dbReference>
<organism evidence="7 8">
    <name type="scientific">Polyplax serrata</name>
    <name type="common">Common mouse louse</name>
    <dbReference type="NCBI Taxonomy" id="468196"/>
    <lineage>
        <taxon>Eukaryota</taxon>
        <taxon>Metazoa</taxon>
        <taxon>Ecdysozoa</taxon>
        <taxon>Arthropoda</taxon>
        <taxon>Hexapoda</taxon>
        <taxon>Insecta</taxon>
        <taxon>Pterygota</taxon>
        <taxon>Neoptera</taxon>
        <taxon>Paraneoptera</taxon>
        <taxon>Psocodea</taxon>
        <taxon>Troctomorpha</taxon>
        <taxon>Phthiraptera</taxon>
        <taxon>Anoplura</taxon>
        <taxon>Polyplacidae</taxon>
        <taxon>Polyplax</taxon>
    </lineage>
</organism>
<evidence type="ECO:0000256" key="4">
    <source>
        <dbReference type="ARBA" id="ARBA00023163"/>
    </source>
</evidence>
<dbReference type="Pfam" id="PF00010">
    <property type="entry name" value="HLH"/>
    <property type="match status" value="1"/>
</dbReference>
<evidence type="ECO:0000256" key="2">
    <source>
        <dbReference type="ARBA" id="ARBA00023015"/>
    </source>
</evidence>
<name>A0AAN8NMF2_POLSC</name>
<dbReference type="PANTHER" id="PTHR15741:SF27">
    <property type="entry name" value="TRANSCRIPTION FACTOR AP-4"/>
    <property type="match status" value="1"/>
</dbReference>
<reference evidence="7 8" key="1">
    <citation type="submission" date="2023-10" db="EMBL/GenBank/DDBJ databases">
        <title>Genomes of two closely related lineages of the louse Polyplax serrata with different host specificities.</title>
        <authorList>
            <person name="Martinu J."/>
            <person name="Tarabai H."/>
            <person name="Stefka J."/>
            <person name="Hypsa V."/>
        </authorList>
    </citation>
    <scope>NUCLEOTIDE SEQUENCE [LARGE SCALE GENOMIC DNA]</scope>
    <source>
        <strain evidence="7">HR10_N</strain>
    </source>
</reference>
<evidence type="ECO:0000256" key="3">
    <source>
        <dbReference type="ARBA" id="ARBA00023125"/>
    </source>
</evidence>
<protein>
    <submittedName>
        <fullName evidence="7">Transcription factor AP-4</fullName>
    </submittedName>
</protein>
<dbReference type="EMBL" id="JAWJWE010000039">
    <property type="protein sequence ID" value="KAK6621220.1"/>
    <property type="molecule type" value="Genomic_DNA"/>
</dbReference>
<evidence type="ECO:0000313" key="8">
    <source>
        <dbReference type="Proteomes" id="UP001372834"/>
    </source>
</evidence>
<gene>
    <name evidence="7" type="primary">TFAP4</name>
    <name evidence="7" type="ORF">RUM43_011526</name>
</gene>
<dbReference type="SUPFAM" id="SSF47459">
    <property type="entry name" value="HLH, helix-loop-helix DNA-binding domain"/>
    <property type="match status" value="1"/>
</dbReference>
<evidence type="ECO:0000256" key="1">
    <source>
        <dbReference type="ARBA" id="ARBA00004123"/>
    </source>
</evidence>
<dbReference type="InterPro" id="IPR052207">
    <property type="entry name" value="Max-like/E-box_TFs"/>
</dbReference>
<keyword evidence="2" id="KW-0805">Transcription regulation</keyword>
<dbReference type="GO" id="GO:0000981">
    <property type="term" value="F:DNA-binding transcription factor activity, RNA polymerase II-specific"/>
    <property type="evidence" value="ECO:0007669"/>
    <property type="project" value="TreeGrafter"/>
</dbReference>
<dbReference type="Proteomes" id="UP001372834">
    <property type="component" value="Unassembled WGS sequence"/>
</dbReference>
<dbReference type="Gene3D" id="4.10.280.10">
    <property type="entry name" value="Helix-loop-helix DNA-binding domain"/>
    <property type="match status" value="1"/>
</dbReference>
<proteinExistence type="predicted"/>
<keyword evidence="5" id="KW-0539">Nucleus</keyword>
<dbReference type="GO" id="GO:0000978">
    <property type="term" value="F:RNA polymerase II cis-regulatory region sequence-specific DNA binding"/>
    <property type="evidence" value="ECO:0007669"/>
    <property type="project" value="TreeGrafter"/>
</dbReference>
<evidence type="ECO:0000256" key="5">
    <source>
        <dbReference type="ARBA" id="ARBA00023242"/>
    </source>
</evidence>
<sequence length="72" mass="8449">MEEAGYLCLFRECRLSDRTVSPRSHMEQEKRIRREIANSNERRRMQSINAGFQSLRTLLPGHEGEKLSKVSK</sequence>
<keyword evidence="3" id="KW-0238">DNA-binding</keyword>
<evidence type="ECO:0000313" key="7">
    <source>
        <dbReference type="EMBL" id="KAK6621220.1"/>
    </source>
</evidence>
<dbReference type="InterPro" id="IPR036638">
    <property type="entry name" value="HLH_DNA-bd_sf"/>
</dbReference>